<dbReference type="PANTHER" id="PTHR42924:SF3">
    <property type="entry name" value="POLYMERASE_HISTIDINOL PHOSPHATASE N-TERMINAL DOMAIN-CONTAINING PROTEIN"/>
    <property type="match status" value="1"/>
</dbReference>
<dbReference type="InterPro" id="IPR003141">
    <property type="entry name" value="Pol/His_phosphatase_N"/>
</dbReference>
<dbReference type="GO" id="GO:0004534">
    <property type="term" value="F:5'-3' RNA exonuclease activity"/>
    <property type="evidence" value="ECO:0007669"/>
    <property type="project" value="TreeGrafter"/>
</dbReference>
<dbReference type="SUPFAM" id="SSF89550">
    <property type="entry name" value="PHP domain-like"/>
    <property type="match status" value="1"/>
</dbReference>
<feature type="domain" description="Polymerase/histidinol phosphatase N-terminal" evidence="1">
    <location>
        <begin position="14"/>
        <end position="82"/>
    </location>
</feature>
<evidence type="ECO:0000313" key="3">
    <source>
        <dbReference type="Proteomes" id="UP000886824"/>
    </source>
</evidence>
<dbReference type="InterPro" id="IPR052018">
    <property type="entry name" value="PHP_domain"/>
</dbReference>
<dbReference type="InterPro" id="IPR016195">
    <property type="entry name" value="Pol/histidinol_Pase-like"/>
</dbReference>
<reference evidence="2" key="2">
    <citation type="submission" date="2021-04" db="EMBL/GenBank/DDBJ databases">
        <authorList>
            <person name="Gilroy R."/>
        </authorList>
    </citation>
    <scope>NUCLEOTIDE SEQUENCE</scope>
    <source>
        <strain evidence="2">CHK33-7979</strain>
    </source>
</reference>
<dbReference type="EMBL" id="DXCX01000108">
    <property type="protein sequence ID" value="HIY74337.1"/>
    <property type="molecule type" value="Genomic_DNA"/>
</dbReference>
<dbReference type="GO" id="GO:0035312">
    <property type="term" value="F:5'-3' DNA exonuclease activity"/>
    <property type="evidence" value="ECO:0007669"/>
    <property type="project" value="TreeGrafter"/>
</dbReference>
<comment type="caution">
    <text evidence="2">The sequence shown here is derived from an EMBL/GenBank/DDBJ whole genome shotgun (WGS) entry which is preliminary data.</text>
</comment>
<evidence type="ECO:0000259" key="1">
    <source>
        <dbReference type="SMART" id="SM00481"/>
    </source>
</evidence>
<sequence>MTTAGRWVSIQLYYDFHFHSCLSPCGDEAMTPATIAGMCKLSGLDVAALTDHNTCGNCPAFCEAAEAYGLLAIPGMELCTLEEVHVVCLLPDLERAMAFQAEVYRRMDGRANDPAIFGRQLLMDADDHVVGEEERLLSGATTIGVYEAAGLVESFGGVAYPAHIDRNSFSLLSNLGLWDPSMGFPLAELSRRCPPDFTRARRDLRGVGTVSGTDAHYIHQIGQAEQSMEVPARSRAAVLAWLRRGGR</sequence>
<dbReference type="PANTHER" id="PTHR42924">
    <property type="entry name" value="EXONUCLEASE"/>
    <property type="match status" value="1"/>
</dbReference>
<name>A0A9D2CES4_9FIRM</name>
<dbReference type="Pfam" id="PF02811">
    <property type="entry name" value="PHP"/>
    <property type="match status" value="1"/>
</dbReference>
<protein>
    <submittedName>
        <fullName evidence="2">PHP domain-containing protein</fullName>
    </submittedName>
</protein>
<reference evidence="2" key="1">
    <citation type="journal article" date="2021" name="PeerJ">
        <title>Extensive microbial diversity within the chicken gut microbiome revealed by metagenomics and culture.</title>
        <authorList>
            <person name="Gilroy R."/>
            <person name="Ravi A."/>
            <person name="Getino M."/>
            <person name="Pursley I."/>
            <person name="Horton D.L."/>
            <person name="Alikhan N.F."/>
            <person name="Baker D."/>
            <person name="Gharbi K."/>
            <person name="Hall N."/>
            <person name="Watson M."/>
            <person name="Adriaenssens E.M."/>
            <person name="Foster-Nyarko E."/>
            <person name="Jarju S."/>
            <person name="Secka A."/>
            <person name="Antonio M."/>
            <person name="Oren A."/>
            <person name="Chaudhuri R.R."/>
            <person name="La Ragione R."/>
            <person name="Hildebrand F."/>
            <person name="Pallen M.J."/>
        </authorList>
    </citation>
    <scope>NUCLEOTIDE SEQUENCE</scope>
    <source>
        <strain evidence="2">CHK33-7979</strain>
    </source>
</reference>
<dbReference type="SMART" id="SM00481">
    <property type="entry name" value="POLIIIAc"/>
    <property type="match status" value="1"/>
</dbReference>
<organism evidence="2 3">
    <name type="scientific">Candidatus Intestinimonas merdavium</name>
    <dbReference type="NCBI Taxonomy" id="2838622"/>
    <lineage>
        <taxon>Bacteria</taxon>
        <taxon>Bacillati</taxon>
        <taxon>Bacillota</taxon>
        <taxon>Clostridia</taxon>
        <taxon>Eubacteriales</taxon>
        <taxon>Intestinimonas</taxon>
    </lineage>
</organism>
<dbReference type="InterPro" id="IPR004013">
    <property type="entry name" value="PHP_dom"/>
</dbReference>
<dbReference type="AlphaFoldDB" id="A0A9D2CES4"/>
<accession>A0A9D2CES4</accession>
<dbReference type="Gene3D" id="3.20.20.140">
    <property type="entry name" value="Metal-dependent hydrolases"/>
    <property type="match status" value="1"/>
</dbReference>
<gene>
    <name evidence="2" type="ORF">H9826_10275</name>
</gene>
<dbReference type="Proteomes" id="UP000886824">
    <property type="component" value="Unassembled WGS sequence"/>
</dbReference>
<dbReference type="CDD" id="cd07432">
    <property type="entry name" value="PHP_HisPPase"/>
    <property type="match status" value="1"/>
</dbReference>
<evidence type="ECO:0000313" key="2">
    <source>
        <dbReference type="EMBL" id="HIY74337.1"/>
    </source>
</evidence>
<proteinExistence type="predicted"/>